<dbReference type="InterPro" id="IPR036291">
    <property type="entry name" value="NAD(P)-bd_dom_sf"/>
</dbReference>
<keyword evidence="4" id="KW-0521">NADP</keyword>
<proteinExistence type="inferred from homology"/>
<dbReference type="Pfam" id="PF00107">
    <property type="entry name" value="ADH_zinc_N"/>
    <property type="match status" value="1"/>
</dbReference>
<accession>A0A1W2TQY3</accession>
<dbReference type="Gene3D" id="3.40.50.720">
    <property type="entry name" value="NAD(P)-binding Rossmann-like Domain"/>
    <property type="match status" value="1"/>
</dbReference>
<dbReference type="PANTHER" id="PTHR45348:SF1">
    <property type="entry name" value="TRANS-ENOYL REDUCTASE STHE"/>
    <property type="match status" value="1"/>
</dbReference>
<dbReference type="OrthoDB" id="48317at2759"/>
<comment type="subunit">
    <text evidence="2">Monomer.</text>
</comment>
<organism evidence="7">
    <name type="scientific">Rosellinia necatrix</name>
    <name type="common">White root-rot fungus</name>
    <dbReference type="NCBI Taxonomy" id="77044"/>
    <lineage>
        <taxon>Eukaryota</taxon>
        <taxon>Fungi</taxon>
        <taxon>Dikarya</taxon>
        <taxon>Ascomycota</taxon>
        <taxon>Pezizomycotina</taxon>
        <taxon>Sordariomycetes</taxon>
        <taxon>Xylariomycetidae</taxon>
        <taxon>Xylariales</taxon>
        <taxon>Xylariaceae</taxon>
        <taxon>Rosellinia</taxon>
    </lineage>
</organism>
<evidence type="ECO:0000256" key="5">
    <source>
        <dbReference type="ARBA" id="ARBA00023002"/>
    </source>
</evidence>
<comment type="similarity">
    <text evidence="1">Belongs to the zinc-containing alcohol dehydrogenase family.</text>
</comment>
<keyword evidence="3" id="KW-0547">Nucleotide-binding</keyword>
<evidence type="ECO:0000256" key="4">
    <source>
        <dbReference type="ARBA" id="ARBA00022857"/>
    </source>
</evidence>
<dbReference type="GO" id="GO:0000166">
    <property type="term" value="F:nucleotide binding"/>
    <property type="evidence" value="ECO:0007669"/>
    <property type="project" value="UniProtKB-KW"/>
</dbReference>
<dbReference type="OMA" id="DYKMHER"/>
<protein>
    <submittedName>
        <fullName evidence="7">Putative zinc-binding dehydrogenase family</fullName>
    </submittedName>
</protein>
<dbReference type="InterPro" id="IPR013149">
    <property type="entry name" value="ADH-like_C"/>
</dbReference>
<dbReference type="GO" id="GO:0016651">
    <property type="term" value="F:oxidoreductase activity, acting on NAD(P)H"/>
    <property type="evidence" value="ECO:0007669"/>
    <property type="project" value="InterPro"/>
</dbReference>
<dbReference type="SUPFAM" id="SSF51735">
    <property type="entry name" value="NAD(P)-binding Rossmann-fold domains"/>
    <property type="match status" value="1"/>
</dbReference>
<dbReference type="EMBL" id="DF977500">
    <property type="protein sequence ID" value="GAP90884.1"/>
    <property type="molecule type" value="Genomic_DNA"/>
</dbReference>
<keyword evidence="5" id="KW-0560">Oxidoreductase</keyword>
<sequence>MSLPSGQTVILEGDDGHLRITHNAPIPTPRSDELLIRTKAVALNPCDYKMHERFPCAGAVDGCDFAGVVVAMGSEVAGFAVGDRVCGAVHGSNPLRPESGSFAEYLVCEAEFTLKVGDGMSFEEAAALGGTGLATLGMALFRTLQLQGTPEEQAVKPEVVLVHGGSSSVGTMAIQLLRLVGHKPITTCSPKNTALVRSYGAEEVFDYNSPNCAKEIKSYTRNSLRYILDPFTDAKSIGLCSGAMGRAGGRYACLEMYPDYLLERKTLKVGFVMGPALLGHRLALDYGYERDADPDMRAFGVQWYKRVQWMMDRGKLKPHPLRLLDGRFEAILKGIDMLKRKAVSGEKLIVVIDCS</sequence>
<dbReference type="SUPFAM" id="SSF50129">
    <property type="entry name" value="GroES-like"/>
    <property type="match status" value="1"/>
</dbReference>
<dbReference type="STRING" id="77044.A0A1W2TQY3"/>
<evidence type="ECO:0000256" key="3">
    <source>
        <dbReference type="ARBA" id="ARBA00022741"/>
    </source>
</evidence>
<dbReference type="InterPro" id="IPR047122">
    <property type="entry name" value="Trans-enoyl_RdTase-like"/>
</dbReference>
<dbReference type="PANTHER" id="PTHR45348">
    <property type="entry name" value="HYPOTHETICAL OXIDOREDUCTASE (EUROFUNG)"/>
    <property type="match status" value="1"/>
</dbReference>
<dbReference type="Proteomes" id="UP000054516">
    <property type="component" value="Unassembled WGS sequence"/>
</dbReference>
<keyword evidence="8" id="KW-1185">Reference proteome</keyword>
<dbReference type="InterPro" id="IPR013154">
    <property type="entry name" value="ADH-like_N"/>
</dbReference>
<evidence type="ECO:0000313" key="7">
    <source>
        <dbReference type="EMBL" id="GAP90884.1"/>
    </source>
</evidence>
<dbReference type="CDD" id="cd08249">
    <property type="entry name" value="enoyl_reductase_like"/>
    <property type="match status" value="1"/>
</dbReference>
<dbReference type="Pfam" id="PF08240">
    <property type="entry name" value="ADH_N"/>
    <property type="match status" value="1"/>
</dbReference>
<evidence type="ECO:0000259" key="6">
    <source>
        <dbReference type="SMART" id="SM00829"/>
    </source>
</evidence>
<evidence type="ECO:0000313" key="8">
    <source>
        <dbReference type="Proteomes" id="UP000054516"/>
    </source>
</evidence>
<dbReference type="InterPro" id="IPR011032">
    <property type="entry name" value="GroES-like_sf"/>
</dbReference>
<gene>
    <name evidence="7" type="ORF">SAMD00023353_5500680</name>
</gene>
<name>A0A1W2TQY3_ROSNE</name>
<evidence type="ECO:0000256" key="1">
    <source>
        <dbReference type="ARBA" id="ARBA00008072"/>
    </source>
</evidence>
<dbReference type="Gene3D" id="3.90.180.10">
    <property type="entry name" value="Medium-chain alcohol dehydrogenases, catalytic domain"/>
    <property type="match status" value="1"/>
</dbReference>
<feature type="domain" description="Enoyl reductase (ER)" evidence="6">
    <location>
        <begin position="13"/>
        <end position="350"/>
    </location>
</feature>
<reference evidence="7" key="1">
    <citation type="submission" date="2016-03" db="EMBL/GenBank/DDBJ databases">
        <title>Draft genome sequence of Rosellinia necatrix.</title>
        <authorList>
            <person name="Kanematsu S."/>
        </authorList>
    </citation>
    <scope>NUCLEOTIDE SEQUENCE [LARGE SCALE GENOMIC DNA]</scope>
    <source>
        <strain evidence="7">W97</strain>
    </source>
</reference>
<evidence type="ECO:0000256" key="2">
    <source>
        <dbReference type="ARBA" id="ARBA00011245"/>
    </source>
</evidence>
<dbReference type="InterPro" id="IPR020843">
    <property type="entry name" value="ER"/>
</dbReference>
<dbReference type="SMART" id="SM00829">
    <property type="entry name" value="PKS_ER"/>
    <property type="match status" value="1"/>
</dbReference>
<dbReference type="AlphaFoldDB" id="A0A1W2TQY3"/>